<keyword evidence="4" id="KW-1185">Reference proteome</keyword>
<feature type="compositionally biased region" description="Low complexity" evidence="1">
    <location>
        <begin position="427"/>
        <end position="444"/>
    </location>
</feature>
<feature type="transmembrane region" description="Helical" evidence="2">
    <location>
        <begin position="20"/>
        <end position="41"/>
    </location>
</feature>
<keyword evidence="2" id="KW-0812">Transmembrane</keyword>
<feature type="transmembrane region" description="Helical" evidence="2">
    <location>
        <begin position="191"/>
        <end position="215"/>
    </location>
</feature>
<dbReference type="HOGENOM" id="CLU_568348_0_0_11"/>
<gene>
    <name evidence="3" type="ordered locus">Kfla_1974</name>
</gene>
<feature type="transmembrane region" description="Helical" evidence="2">
    <location>
        <begin position="271"/>
        <end position="294"/>
    </location>
</feature>
<dbReference type="eggNOG" id="COG2814">
    <property type="taxonomic scope" value="Bacteria"/>
</dbReference>
<name>D2PQT3_KRIFD</name>
<dbReference type="KEGG" id="kfl:Kfla_1974"/>
<evidence type="ECO:0000313" key="4">
    <source>
        <dbReference type="Proteomes" id="UP000007967"/>
    </source>
</evidence>
<reference evidence="3 4" key="2">
    <citation type="journal article" date="2010" name="Stand. Genomic Sci.">
        <title>Complete genome sequence of Kribbella flavida type strain (IFO 14399).</title>
        <authorList>
            <person name="Pukall R."/>
            <person name="Lapidus A."/>
            <person name="Glavina Del Rio T."/>
            <person name="Copeland A."/>
            <person name="Tice H."/>
            <person name="Cheng J.-F."/>
            <person name="Lucas S."/>
            <person name="Chen F."/>
            <person name="Nolan M."/>
            <person name="LaButti K."/>
            <person name="Pati A."/>
            <person name="Ivanova N."/>
            <person name="Mavrommatis K."/>
            <person name="Mikhailova N."/>
            <person name="Pitluck S."/>
            <person name="Bruce D."/>
            <person name="Goodwin L."/>
            <person name="Land M."/>
            <person name="Hauser L."/>
            <person name="Chang Y.-J."/>
            <person name="Jeffries C.D."/>
            <person name="Chen A."/>
            <person name="Palaniappan K."/>
            <person name="Chain P."/>
            <person name="Rohde M."/>
            <person name="Goeker M."/>
            <person name="Bristow J."/>
            <person name="Eisen J.A."/>
            <person name="Markowitz V."/>
            <person name="Hugenholtz P."/>
            <person name="Kyrpides N.C."/>
            <person name="Klenk H.-P."/>
            <person name="Brettin T."/>
        </authorList>
    </citation>
    <scope>NUCLEOTIDE SEQUENCE [LARGE SCALE GENOMIC DNA]</scope>
    <source>
        <strain evidence="4">DSM 17836 / JCM 10339 / NBRC 14399</strain>
    </source>
</reference>
<reference evidence="4" key="1">
    <citation type="submission" date="2009-09" db="EMBL/GenBank/DDBJ databases">
        <title>The complete genome of Kribbella flavida DSM 17836.</title>
        <authorList>
            <consortium name="US DOE Joint Genome Institute (JGI-PGF)"/>
            <person name="Lucas S."/>
            <person name="Copeland A."/>
            <person name="Lapidus A."/>
            <person name="Glavina del Rio T."/>
            <person name="Dalin E."/>
            <person name="Tice H."/>
            <person name="Bruce D."/>
            <person name="Goodwin L."/>
            <person name="Pitluck S."/>
            <person name="Kyrpides N."/>
            <person name="Mavromatis K."/>
            <person name="Ivanova N."/>
            <person name="Saunders E."/>
            <person name="Brettin T."/>
            <person name="Detter J.C."/>
            <person name="Han C."/>
            <person name="Larimer F."/>
            <person name="Land M."/>
            <person name="Hauser L."/>
            <person name="Markowitz V."/>
            <person name="Cheng J.-F."/>
            <person name="Hugenholtz P."/>
            <person name="Woyke T."/>
            <person name="Wu D."/>
            <person name="Pukall R."/>
            <person name="Klenk H.-P."/>
            <person name="Eisen J.A."/>
        </authorList>
    </citation>
    <scope>NUCLEOTIDE SEQUENCE [LARGE SCALE GENOMIC DNA]</scope>
    <source>
        <strain evidence="4">DSM 17836 / JCM 10339 / NBRC 14399</strain>
    </source>
</reference>
<protein>
    <recommendedName>
        <fullName evidence="5">Major facilitator superfamily MFS_1</fullName>
    </recommendedName>
</protein>
<keyword evidence="2" id="KW-1133">Transmembrane helix</keyword>
<dbReference type="SUPFAM" id="SSF103473">
    <property type="entry name" value="MFS general substrate transporter"/>
    <property type="match status" value="1"/>
</dbReference>
<sequence>MTVMANYRAALGAPGMTRVMAALLTCYLLAGMINLGLMLTAYTATGGYAVAGAVTGAYSATVAFAAPVWGRMVDRRGPRWTLAFTVSLQTAAFAAFAGIAKKVFAQVDDPQSKRATFAMSGLFAEIVFVLGPLAIGGIVILVEPMYAVIVTAVISLGGVLRLRGASAVRAIEAVTDPVHIGAAWNRRQFHVLAVVTAGAVAIGALQVSVVAHAGAIDTNAGLLSPQWPAEASPPVPVRRADAAWLDAYPIGHRAWPLRTAHPHLGPAPGTALSLALLFLIGAATGPADAVEALLIAAHTPPRHSQAFAALTTANWSGFAAGSAFAGLLIDRVATTAGFIAAATATLLAAASLLLVPSWRRRTRTIRLFRAARITPAESAWRRSHRGSIRNSLCQATADAATAGSKDRRAWRRWWVKGRCQTSSSNYSAPVRSTRPSTPSDSRPAVRTTGRALSLGTGGAKSLSLTTGRCPVIDTTVSEPC</sequence>
<evidence type="ECO:0000256" key="2">
    <source>
        <dbReference type="SAM" id="Phobius"/>
    </source>
</evidence>
<feature type="transmembrane region" description="Helical" evidence="2">
    <location>
        <begin position="145"/>
        <end position="162"/>
    </location>
</feature>
<dbReference type="PANTHER" id="PTHR23542:SF1">
    <property type="entry name" value="MAJOR FACILITATOR SUPERFAMILY (MFS) PROFILE DOMAIN-CONTAINING PROTEIN"/>
    <property type="match status" value="1"/>
</dbReference>
<dbReference type="Gene3D" id="1.20.1250.20">
    <property type="entry name" value="MFS general substrate transporter like domains"/>
    <property type="match status" value="1"/>
</dbReference>
<accession>D2PQT3</accession>
<dbReference type="AlphaFoldDB" id="D2PQT3"/>
<dbReference type="PANTHER" id="PTHR23542">
    <property type="match status" value="1"/>
</dbReference>
<evidence type="ECO:0000313" key="3">
    <source>
        <dbReference type="EMBL" id="ADB31066.1"/>
    </source>
</evidence>
<feature type="transmembrane region" description="Helical" evidence="2">
    <location>
        <begin position="306"/>
        <end position="329"/>
    </location>
</feature>
<feature type="transmembrane region" description="Helical" evidence="2">
    <location>
        <begin position="116"/>
        <end position="139"/>
    </location>
</feature>
<evidence type="ECO:0008006" key="5">
    <source>
        <dbReference type="Google" id="ProtNLM"/>
    </source>
</evidence>
<feature type="transmembrane region" description="Helical" evidence="2">
    <location>
        <begin position="335"/>
        <end position="355"/>
    </location>
</feature>
<evidence type="ECO:0000256" key="1">
    <source>
        <dbReference type="SAM" id="MobiDB-lite"/>
    </source>
</evidence>
<dbReference type="InterPro" id="IPR036259">
    <property type="entry name" value="MFS_trans_sf"/>
</dbReference>
<feature type="transmembrane region" description="Helical" evidence="2">
    <location>
        <begin position="48"/>
        <end position="70"/>
    </location>
</feature>
<proteinExistence type="predicted"/>
<dbReference type="EMBL" id="CP001736">
    <property type="protein sequence ID" value="ADB31066.1"/>
    <property type="molecule type" value="Genomic_DNA"/>
</dbReference>
<organism evidence="3 4">
    <name type="scientific">Kribbella flavida (strain DSM 17836 / JCM 10339 / NBRC 14399)</name>
    <dbReference type="NCBI Taxonomy" id="479435"/>
    <lineage>
        <taxon>Bacteria</taxon>
        <taxon>Bacillati</taxon>
        <taxon>Actinomycetota</taxon>
        <taxon>Actinomycetes</taxon>
        <taxon>Propionibacteriales</taxon>
        <taxon>Kribbellaceae</taxon>
        <taxon>Kribbella</taxon>
    </lineage>
</organism>
<feature type="region of interest" description="Disordered" evidence="1">
    <location>
        <begin position="422"/>
        <end position="462"/>
    </location>
</feature>
<dbReference type="STRING" id="479435.Kfla_1974"/>
<keyword evidence="2" id="KW-0472">Membrane</keyword>
<dbReference type="Proteomes" id="UP000007967">
    <property type="component" value="Chromosome"/>
</dbReference>
<feature type="transmembrane region" description="Helical" evidence="2">
    <location>
        <begin position="82"/>
        <end position="104"/>
    </location>
</feature>